<dbReference type="AlphaFoldDB" id="A0A367K4L1"/>
<name>A0A367K4L1_RHIAZ</name>
<dbReference type="EMBL" id="PJQL01000306">
    <property type="protein sequence ID" value="RCH97117.1"/>
    <property type="molecule type" value="Genomic_DNA"/>
</dbReference>
<gene>
    <name evidence="1" type="ORF">CU097_012883</name>
</gene>
<dbReference type="Proteomes" id="UP000252139">
    <property type="component" value="Unassembled WGS sequence"/>
</dbReference>
<sequence length="95" mass="11434">MYMVVQSQIVLRLQYEQNYQVREHEGLRLRFTKTFEKQQYVVFEERAQRMRQHLQEANQESSQKSAAVRQETRLTVKAARFNDENNIKNLTTTVP</sequence>
<comment type="caution">
    <text evidence="1">The sequence shown here is derived from an EMBL/GenBank/DDBJ whole genome shotgun (WGS) entry which is preliminary data.</text>
</comment>
<keyword evidence="2" id="KW-1185">Reference proteome</keyword>
<proteinExistence type="predicted"/>
<evidence type="ECO:0000313" key="1">
    <source>
        <dbReference type="EMBL" id="RCH97117.1"/>
    </source>
</evidence>
<reference evidence="1 2" key="1">
    <citation type="journal article" date="2018" name="G3 (Bethesda)">
        <title>Phylogenetic and Phylogenomic Definition of Rhizopus Species.</title>
        <authorList>
            <person name="Gryganskyi A.P."/>
            <person name="Golan J."/>
            <person name="Dolatabadi S."/>
            <person name="Mondo S."/>
            <person name="Robb S."/>
            <person name="Idnurm A."/>
            <person name="Muszewska A."/>
            <person name="Steczkiewicz K."/>
            <person name="Masonjones S."/>
            <person name="Liao H.L."/>
            <person name="Gajdeczka M.T."/>
            <person name="Anike F."/>
            <person name="Vuek A."/>
            <person name="Anishchenko I.M."/>
            <person name="Voigt K."/>
            <person name="de Hoog G.S."/>
            <person name="Smith M.E."/>
            <person name="Heitman J."/>
            <person name="Vilgalys R."/>
            <person name="Stajich J.E."/>
        </authorList>
    </citation>
    <scope>NUCLEOTIDE SEQUENCE [LARGE SCALE GENOMIC DNA]</scope>
    <source>
        <strain evidence="1 2">CBS 357.93</strain>
    </source>
</reference>
<organism evidence="1 2">
    <name type="scientific">Rhizopus azygosporus</name>
    <name type="common">Rhizopus microsporus var. azygosporus</name>
    <dbReference type="NCBI Taxonomy" id="86630"/>
    <lineage>
        <taxon>Eukaryota</taxon>
        <taxon>Fungi</taxon>
        <taxon>Fungi incertae sedis</taxon>
        <taxon>Mucoromycota</taxon>
        <taxon>Mucoromycotina</taxon>
        <taxon>Mucoromycetes</taxon>
        <taxon>Mucorales</taxon>
        <taxon>Mucorineae</taxon>
        <taxon>Rhizopodaceae</taxon>
        <taxon>Rhizopus</taxon>
    </lineage>
</organism>
<protein>
    <submittedName>
        <fullName evidence="1">Uncharacterized protein</fullName>
    </submittedName>
</protein>
<evidence type="ECO:0000313" key="2">
    <source>
        <dbReference type="Proteomes" id="UP000252139"/>
    </source>
</evidence>
<accession>A0A367K4L1</accession>